<keyword evidence="3" id="KW-0518">Myosin</keyword>
<gene>
    <name evidence="7" type="ORF">N0F65_010051</name>
</gene>
<feature type="compositionally biased region" description="Basic and acidic residues" evidence="6">
    <location>
        <begin position="1079"/>
        <end position="1089"/>
    </location>
</feature>
<dbReference type="EMBL" id="DAKRPA010000008">
    <property type="protein sequence ID" value="DBA04455.1"/>
    <property type="molecule type" value="Genomic_DNA"/>
</dbReference>
<comment type="subcellular location">
    <subcellularLocation>
        <location evidence="1">Cytoplasm</location>
    </subcellularLocation>
</comment>
<proteinExistence type="predicted"/>
<evidence type="ECO:0000256" key="3">
    <source>
        <dbReference type="ARBA" id="ARBA00023123"/>
    </source>
</evidence>
<accession>A0AAV2ZEY3</accession>
<dbReference type="Proteomes" id="UP001146120">
    <property type="component" value="Unassembled WGS sequence"/>
</dbReference>
<evidence type="ECO:0000256" key="2">
    <source>
        <dbReference type="ARBA" id="ARBA00022490"/>
    </source>
</evidence>
<name>A0AAV2ZEY3_9STRA</name>
<feature type="region of interest" description="Disordered" evidence="6">
    <location>
        <begin position="542"/>
        <end position="586"/>
    </location>
</feature>
<evidence type="ECO:0000313" key="8">
    <source>
        <dbReference type="Proteomes" id="UP001146120"/>
    </source>
</evidence>
<keyword evidence="5" id="KW-0175">Coiled coil</keyword>
<organism evidence="7 8">
    <name type="scientific">Lagenidium giganteum</name>
    <dbReference type="NCBI Taxonomy" id="4803"/>
    <lineage>
        <taxon>Eukaryota</taxon>
        <taxon>Sar</taxon>
        <taxon>Stramenopiles</taxon>
        <taxon>Oomycota</taxon>
        <taxon>Peronosporomycetes</taxon>
        <taxon>Pythiales</taxon>
        <taxon>Pythiaceae</taxon>
    </lineage>
</organism>
<dbReference type="PANTHER" id="PTHR46349">
    <property type="entry name" value="CINGULIN-LIKE PROTEIN 1-RELATED"/>
    <property type="match status" value="1"/>
</dbReference>
<keyword evidence="4" id="KW-0505">Motor protein</keyword>
<evidence type="ECO:0000256" key="5">
    <source>
        <dbReference type="SAM" id="Coils"/>
    </source>
</evidence>
<feature type="coiled-coil region" evidence="5">
    <location>
        <begin position="670"/>
        <end position="697"/>
    </location>
</feature>
<dbReference type="GO" id="GO:0005923">
    <property type="term" value="C:bicellular tight junction"/>
    <property type="evidence" value="ECO:0007669"/>
    <property type="project" value="TreeGrafter"/>
</dbReference>
<protein>
    <submittedName>
        <fullName evidence="7">Uncharacterized protein</fullName>
    </submittedName>
</protein>
<evidence type="ECO:0000313" key="7">
    <source>
        <dbReference type="EMBL" id="DBA04455.1"/>
    </source>
</evidence>
<evidence type="ECO:0000256" key="4">
    <source>
        <dbReference type="ARBA" id="ARBA00023175"/>
    </source>
</evidence>
<feature type="coiled-coil region" evidence="5">
    <location>
        <begin position="296"/>
        <end position="323"/>
    </location>
</feature>
<feature type="coiled-coil region" evidence="5">
    <location>
        <begin position="384"/>
        <end position="457"/>
    </location>
</feature>
<evidence type="ECO:0000256" key="1">
    <source>
        <dbReference type="ARBA" id="ARBA00004496"/>
    </source>
</evidence>
<dbReference type="AlphaFoldDB" id="A0AAV2ZEY3"/>
<keyword evidence="2" id="KW-0963">Cytoplasm</keyword>
<feature type="coiled-coil region" evidence="5">
    <location>
        <begin position="785"/>
        <end position="931"/>
    </location>
</feature>
<keyword evidence="8" id="KW-1185">Reference proteome</keyword>
<feature type="coiled-coil region" evidence="5">
    <location>
        <begin position="237"/>
        <end position="271"/>
    </location>
</feature>
<reference evidence="7" key="1">
    <citation type="submission" date="2022-11" db="EMBL/GenBank/DDBJ databases">
        <authorList>
            <person name="Morgan W.R."/>
            <person name="Tartar A."/>
        </authorList>
    </citation>
    <scope>NUCLEOTIDE SEQUENCE</scope>
    <source>
        <strain evidence="7">ARSEF 373</strain>
    </source>
</reference>
<evidence type="ECO:0000256" key="6">
    <source>
        <dbReference type="SAM" id="MobiDB-lite"/>
    </source>
</evidence>
<feature type="region of interest" description="Disordered" evidence="6">
    <location>
        <begin position="1074"/>
        <end position="1095"/>
    </location>
</feature>
<sequence length="1095" mass="124764">MEAEVDGLDGRALKKPASKYQMGISDGTSVVDIERSASTATMRPVSSFLRPPSNGYERKNLGIDGNFGADIDVELELEATKIEEAAPVVAVGLASKDDKVPANDSDDENEMEASRKLSIELQLEMLRGKLSRRNKVIETIRRAYYQDIILVKEELHSRGLSATSFLNSEDRLSGVPSIDLRDALPLFAPAETVLRVHPCETCGGHLELVHGESSELLAARQEMLRAAKGEHQMRNVVHRLRTEAKDMEEVKDALQQRVKALVKENAYALEQLQAARKMERDQKATITSLRSKLQLSQCTQEEVDRLVAEIKDVKQNLVRSNHERDIFSASNNHLKEELGEVSKALHQVRVEKAQFESDFAYKLQEEIKKCKQLTEDLAATRTVLKDKISQNEGLQSSLTSLKEELANTLQRFEQTKRHLEDQLIEEEREREELQEQSLELRKANKKLQREMEAMKNSGGFLTHADAGHAHANHPGGVPPGEFKAMIRQKFDELQQQIEWANMRESDLAGLLWRQSQRAPPPPIRHKLSRMPSTTVVTRFIPTEAKSDGGQGDGSRHPNLGDYFRRRQGTTPRAKEADVTEEEPSSDRFESEVLGNLEVNEKNFELYHQEVTRLLGEMDELRERYQIQQKVAADMEKRHQVLLDRLEESKITIEGLTGSVNALKLRLNQDSAGAAEQIEEMLRQIDESKRDMEFEAEKGQVLMQFLKTVSDEVYRISENKALLTVIELERPHEDEAAQQPDESESVLTPDLVQKKRELRRRVLMDKAMKKFSHLSHNRAEVVLVEIERVVETATRLREDLDLAENKIDSDQLTMRQMEADMAKLKLTVEVGKNNLMRNEKALKTATEELKQAQLQSIDLERELSDLKEEHTFVQEDQQRLTMLLFDKTKAWEKEINTNDRCIRKIEMLEDRIAASQVEREQLAAKLKEIADREEYRLRTNTSVEIMAVPDFTESEMQTDQWKPQGLILRQRNGPERLPQRYMGKASIMIGCPELTRLPSPRATKSFASVNQESTATAMSAAEANEQVRRELLELTLYPGPKVGGRQIKTSYASSRPRTLSRLHLSADGIVQQYVGPSPRKAFEEDARDATRPFTSN</sequence>
<reference evidence="7" key="2">
    <citation type="journal article" date="2023" name="Microbiol Resour">
        <title>Decontamination and Annotation of the Draft Genome Sequence of the Oomycete Lagenidium giganteum ARSEF 373.</title>
        <authorList>
            <person name="Morgan W.R."/>
            <person name="Tartar A."/>
        </authorList>
    </citation>
    <scope>NUCLEOTIDE SEQUENCE</scope>
    <source>
        <strain evidence="7">ARSEF 373</strain>
    </source>
</reference>
<dbReference type="PANTHER" id="PTHR46349:SF6">
    <property type="entry name" value="MYOSIN-6-LIKE"/>
    <property type="match status" value="1"/>
</dbReference>
<comment type="caution">
    <text evidence="7">The sequence shown here is derived from an EMBL/GenBank/DDBJ whole genome shotgun (WGS) entry which is preliminary data.</text>
</comment>
<feature type="coiled-coil region" evidence="5">
    <location>
        <begin position="603"/>
        <end position="637"/>
    </location>
</feature>